<dbReference type="AlphaFoldDB" id="H7EL53"/>
<dbReference type="OrthoDB" id="9813438at2"/>
<dbReference type="eggNOG" id="COG0323">
    <property type="taxonomic scope" value="Bacteria"/>
</dbReference>
<dbReference type="InterPro" id="IPR036890">
    <property type="entry name" value="HATPase_C_sf"/>
</dbReference>
<dbReference type="RefSeq" id="WP_002704548.1">
    <property type="nucleotide sequence ID" value="NZ_AGRW01000047.1"/>
</dbReference>
<keyword evidence="1" id="KW-0067">ATP-binding</keyword>
<name>H7EL53_9SPIR</name>
<gene>
    <name evidence="1" type="ORF">TresaDRAFT_1067</name>
</gene>
<proteinExistence type="predicted"/>
<dbReference type="EMBL" id="AGRW01000047">
    <property type="protein sequence ID" value="EIC01778.1"/>
    <property type="molecule type" value="Genomic_DNA"/>
</dbReference>
<dbReference type="SUPFAM" id="SSF55874">
    <property type="entry name" value="ATPase domain of HSP90 chaperone/DNA topoisomerase II/histidine kinase"/>
    <property type="match status" value="1"/>
</dbReference>
<protein>
    <submittedName>
        <fullName evidence="1">ATP-binding region ATPase domain protein</fullName>
    </submittedName>
</protein>
<keyword evidence="1" id="KW-0547">Nucleotide-binding</keyword>
<evidence type="ECO:0000313" key="1">
    <source>
        <dbReference type="EMBL" id="EIC01778.1"/>
    </source>
</evidence>
<dbReference type="Gene3D" id="3.30.565.10">
    <property type="entry name" value="Histidine kinase-like ATPase, C-terminal domain"/>
    <property type="match status" value="1"/>
</dbReference>
<comment type="caution">
    <text evidence="1">The sequence shown here is derived from an EMBL/GenBank/DDBJ whole genome shotgun (WGS) entry which is preliminary data.</text>
</comment>
<sequence length="597" mass="67929">MGASIVDIKNMGDALRSSGYKDIESAVSEIIDNSVEANAKNVFVILKDKVNPTSGKKNICEIAFLDDGCGMDNEILGKCLGLGVSTRRERKGMGRFGVGLPQASLYACPEVYVYSWQNGIENAKCVYLDINKVKEGVQKEIPDPKAEPLPKDYADYIHFKDLYEQHDFSKNGTLVIWKNCDRVQPKTISALKERLEFSIGQKFRYFIHDKKCSIKIFNNSNKDTYSTVFPNDPLFLMDDNFALGNPDKPKELFERGKGENLEPIFEPYNDKIKKCSEHIIPVKFINKKGLQAESNVIVRFSIVKSCFYDKTAFPTGNPGDAPIGKYAKKMEGISIIRAGREIDFGQFDFYDNENKPTDRWWGCEILFNPELDEIFGVSNNKQHVELRQQSDNSDYEEVSIWDLLKDMVKGTIGQMRSTNKSKQEGVRSMSEPRLNITSTIVGNVETDEDDGEKKETECIREATAPNVLEAKGKVFLENLGIDSPSQEEIRQFLNSYVYFDYTSKNKSKDDAPFDCHSDCGNLIISINKAHKFYTEFLERIYEKDDAAKISFELFLAAFYCAVDKTNSYQAEENDKLISRWKQRLSAYIDEQLNPTKG</sequence>
<dbReference type="Pfam" id="PF13589">
    <property type="entry name" value="HATPase_c_3"/>
    <property type="match status" value="1"/>
</dbReference>
<dbReference type="GO" id="GO:0005524">
    <property type="term" value="F:ATP binding"/>
    <property type="evidence" value="ECO:0007669"/>
    <property type="project" value="UniProtKB-KW"/>
</dbReference>
<dbReference type="STRING" id="907348.TresaDRAFT_1067"/>
<accession>H7EL53</accession>
<reference evidence="1 2" key="1">
    <citation type="submission" date="2011-09" db="EMBL/GenBank/DDBJ databases">
        <title>The draft genome of Treponema saccharophilum DSM 2985.</title>
        <authorList>
            <consortium name="US DOE Joint Genome Institute (JGI-PGF)"/>
            <person name="Lucas S."/>
            <person name="Copeland A."/>
            <person name="Lapidus A."/>
            <person name="Glavina del Rio T."/>
            <person name="Dalin E."/>
            <person name="Tice H."/>
            <person name="Bruce D."/>
            <person name="Goodwin L."/>
            <person name="Pitluck S."/>
            <person name="Peters L."/>
            <person name="Kyrpides N."/>
            <person name="Mavromatis K."/>
            <person name="Ivanova N."/>
            <person name="Markowitz V."/>
            <person name="Cheng J.-F."/>
            <person name="Hugenholtz P."/>
            <person name="Woyke T."/>
            <person name="Wu D."/>
            <person name="Gronow S."/>
            <person name="Wellnitz S."/>
            <person name="Brambilla E."/>
            <person name="Klenk H.-P."/>
            <person name="Eisen J.A."/>
        </authorList>
    </citation>
    <scope>NUCLEOTIDE SEQUENCE [LARGE SCALE GENOMIC DNA]</scope>
    <source>
        <strain evidence="1 2">DSM 2985</strain>
    </source>
</reference>
<keyword evidence="2" id="KW-1185">Reference proteome</keyword>
<organism evidence="1 2">
    <name type="scientific">Treponema saccharophilum DSM 2985</name>
    <dbReference type="NCBI Taxonomy" id="907348"/>
    <lineage>
        <taxon>Bacteria</taxon>
        <taxon>Pseudomonadati</taxon>
        <taxon>Spirochaetota</taxon>
        <taxon>Spirochaetia</taxon>
        <taxon>Spirochaetales</taxon>
        <taxon>Treponemataceae</taxon>
        <taxon>Treponema</taxon>
    </lineage>
</organism>
<dbReference type="PATRIC" id="fig|907348.3.peg.1635"/>
<dbReference type="Proteomes" id="UP000003571">
    <property type="component" value="Unassembled WGS sequence"/>
</dbReference>
<evidence type="ECO:0000313" key="2">
    <source>
        <dbReference type="Proteomes" id="UP000003571"/>
    </source>
</evidence>